<keyword evidence="3" id="KW-1185">Reference proteome</keyword>
<proteinExistence type="predicted"/>
<keyword evidence="1" id="KW-0732">Signal</keyword>
<organism evidence="2 3">
    <name type="scientific">Pontibacter fetidus</name>
    <dbReference type="NCBI Taxonomy" id="2700082"/>
    <lineage>
        <taxon>Bacteria</taxon>
        <taxon>Pseudomonadati</taxon>
        <taxon>Bacteroidota</taxon>
        <taxon>Cytophagia</taxon>
        <taxon>Cytophagales</taxon>
        <taxon>Hymenobacteraceae</taxon>
        <taxon>Pontibacter</taxon>
    </lineage>
</organism>
<sequence length="411" mass="45781">MKKVLYLLSALTLVFTACDPMEDVNAELDAIAEGKKDDGLVVNKTLVAADYQFFKTAAPAVATRAAFASEDQAVELLPAFVDSKFPQLGEGAAVNVTFSQTLYPSLSSAVSTNARITVSNAEYTALGETGNRFDNEATDLAAYLAYKYSATNTPANPPVERQLVAITYKLPDPADNTKSITAKKSFLYLNGAWKNIYHVSDADYTSTGNGQFKNFDETNSNAVLLSYFNQFLANYYRTNNLAAKIGDVQYVSYTYYNGSTSQRLATMIFDGTNWVDGPSWVENPAQMKTNTLKFKKTKGVWVVDLTLTYVLPRADYNWIGIDNPNPNYGTATNRANVAQFGSFFTQFPTDTRYWTQDDINKAMIALIKHRFPTPKEGIKFEMNYKVYNGSTVSQSTFFKKNENGEYEVYKP</sequence>
<evidence type="ECO:0000313" key="3">
    <source>
        <dbReference type="Proteomes" id="UP000478546"/>
    </source>
</evidence>
<feature type="chain" id="PRO_5025360240" description="DUF5017 domain-containing protein" evidence="1">
    <location>
        <begin position="18"/>
        <end position="411"/>
    </location>
</feature>
<dbReference type="PROSITE" id="PS51257">
    <property type="entry name" value="PROKAR_LIPOPROTEIN"/>
    <property type="match status" value="1"/>
</dbReference>
<dbReference type="EMBL" id="JAAEAA010000004">
    <property type="protein sequence ID" value="NDK55135.1"/>
    <property type="molecule type" value="Genomic_DNA"/>
</dbReference>
<gene>
    <name evidence="2" type="ORF">GWO68_04310</name>
</gene>
<name>A0A6B2GWE5_9BACT</name>
<reference evidence="2 3" key="1">
    <citation type="submission" date="2020-01" db="EMBL/GenBank/DDBJ databases">
        <authorList>
            <person name="Kim M.K."/>
        </authorList>
    </citation>
    <scope>NUCLEOTIDE SEQUENCE [LARGE SCALE GENOMIC DNA]</scope>
    <source>
        <strain evidence="2 3">BT213</strain>
    </source>
</reference>
<feature type="signal peptide" evidence="1">
    <location>
        <begin position="1"/>
        <end position="17"/>
    </location>
</feature>
<evidence type="ECO:0008006" key="4">
    <source>
        <dbReference type="Google" id="ProtNLM"/>
    </source>
</evidence>
<dbReference type="RefSeq" id="WP_162345191.1">
    <property type="nucleotide sequence ID" value="NZ_JAAEAA010000004.1"/>
</dbReference>
<accession>A0A6B2GWE5</accession>
<dbReference type="AlphaFoldDB" id="A0A6B2GWE5"/>
<dbReference type="Proteomes" id="UP000478546">
    <property type="component" value="Unassembled WGS sequence"/>
</dbReference>
<comment type="caution">
    <text evidence="2">The sequence shown here is derived from an EMBL/GenBank/DDBJ whole genome shotgun (WGS) entry which is preliminary data.</text>
</comment>
<evidence type="ECO:0000313" key="2">
    <source>
        <dbReference type="EMBL" id="NDK55135.1"/>
    </source>
</evidence>
<protein>
    <recommendedName>
        <fullName evidence="4">DUF5017 domain-containing protein</fullName>
    </recommendedName>
</protein>
<evidence type="ECO:0000256" key="1">
    <source>
        <dbReference type="SAM" id="SignalP"/>
    </source>
</evidence>